<dbReference type="InterPro" id="IPR013149">
    <property type="entry name" value="ADH-like_C"/>
</dbReference>
<sequence length="304" mass="31407">MRYAQVVSAGHSEIVEAADTPPGAGEVRVRTLASGICSSEAPAWARHEGAPVRLGHELTGEIEAVGPGVYGWSAGDRVTGFASPAFADVVNTPAAALLPVPANVPAVAALGEPLACVVEALSRCPIVAGQRVAVVGLGFMGLIAVQAAAEAGPVRLVGVDPLPNVRDLALALGAGEVCTPEEAAGLAGGFDVVVEFTGKAAGLKLAGDLVTRHGTLCVAGYHHDGPRELDVELWYRGVTIVNGFSGERRRTMAALREGLRLMADRRLTLEPLISHTVSLDDVDRGFGYLADRPAGFVKCVVTPE</sequence>
<evidence type="ECO:0000313" key="9">
    <source>
        <dbReference type="Proteomes" id="UP000295302"/>
    </source>
</evidence>
<feature type="domain" description="Enoyl reductase (ER)" evidence="7">
    <location>
        <begin position="10"/>
        <end position="301"/>
    </location>
</feature>
<dbReference type="InterPro" id="IPR020843">
    <property type="entry name" value="ER"/>
</dbReference>
<dbReference type="PANTHER" id="PTHR43350:SF19">
    <property type="entry name" value="D-GULOSIDE 3-DEHYDROGENASE"/>
    <property type="match status" value="1"/>
</dbReference>
<evidence type="ECO:0000313" key="8">
    <source>
        <dbReference type="EMBL" id="TDD54088.1"/>
    </source>
</evidence>
<evidence type="ECO:0000256" key="4">
    <source>
        <dbReference type="ARBA" id="ARBA00022833"/>
    </source>
</evidence>
<keyword evidence="5" id="KW-0560">Oxidoreductase</keyword>
<dbReference type="SUPFAM" id="SSF51735">
    <property type="entry name" value="NAD(P)-binding Rossmann-fold domains"/>
    <property type="match status" value="1"/>
</dbReference>
<dbReference type="Gene3D" id="3.40.50.720">
    <property type="entry name" value="NAD(P)-binding Rossmann-like Domain"/>
    <property type="match status" value="1"/>
</dbReference>
<protein>
    <recommendedName>
        <fullName evidence="7">Enoyl reductase (ER) domain-containing protein</fullName>
    </recommendedName>
</protein>
<dbReference type="RefSeq" id="WP_132609579.1">
    <property type="nucleotide sequence ID" value="NZ_SMKQ01000010.1"/>
</dbReference>
<name>A0A4R4Z7C2_9ACTN</name>
<comment type="caution">
    <text evidence="8">The sequence shown here is derived from an EMBL/GenBank/DDBJ whole genome shotgun (WGS) entry which is preliminary data.</text>
</comment>
<keyword evidence="9" id="KW-1185">Reference proteome</keyword>
<comment type="cofactor">
    <cofactor evidence="1 6">
        <name>Zn(2+)</name>
        <dbReference type="ChEBI" id="CHEBI:29105"/>
    </cofactor>
</comment>
<dbReference type="SMART" id="SM00829">
    <property type="entry name" value="PKS_ER"/>
    <property type="match status" value="1"/>
</dbReference>
<dbReference type="Pfam" id="PF08240">
    <property type="entry name" value="ADH_N"/>
    <property type="match status" value="1"/>
</dbReference>
<dbReference type="InterPro" id="IPR036291">
    <property type="entry name" value="NAD(P)-bd_dom_sf"/>
</dbReference>
<dbReference type="Gene3D" id="3.90.180.10">
    <property type="entry name" value="Medium-chain alcohol dehydrogenases, catalytic domain"/>
    <property type="match status" value="2"/>
</dbReference>
<dbReference type="InterPro" id="IPR002328">
    <property type="entry name" value="ADH_Zn_CS"/>
</dbReference>
<evidence type="ECO:0000259" key="7">
    <source>
        <dbReference type="SMART" id="SM00829"/>
    </source>
</evidence>
<dbReference type="GO" id="GO:0016491">
    <property type="term" value="F:oxidoreductase activity"/>
    <property type="evidence" value="ECO:0007669"/>
    <property type="project" value="UniProtKB-KW"/>
</dbReference>
<evidence type="ECO:0000256" key="2">
    <source>
        <dbReference type="ARBA" id="ARBA00008072"/>
    </source>
</evidence>
<organism evidence="8 9">
    <name type="scientific">Nonomuraea terrae</name>
    <dbReference type="NCBI Taxonomy" id="2530383"/>
    <lineage>
        <taxon>Bacteria</taxon>
        <taxon>Bacillati</taxon>
        <taxon>Actinomycetota</taxon>
        <taxon>Actinomycetes</taxon>
        <taxon>Streptosporangiales</taxon>
        <taxon>Streptosporangiaceae</taxon>
        <taxon>Nonomuraea</taxon>
    </lineage>
</organism>
<dbReference type="OrthoDB" id="9797931at2"/>
<dbReference type="EMBL" id="SMKQ01000010">
    <property type="protein sequence ID" value="TDD54088.1"/>
    <property type="molecule type" value="Genomic_DNA"/>
</dbReference>
<evidence type="ECO:0000256" key="5">
    <source>
        <dbReference type="ARBA" id="ARBA00023002"/>
    </source>
</evidence>
<gene>
    <name evidence="8" type="ORF">E1286_06160</name>
</gene>
<evidence type="ECO:0000256" key="3">
    <source>
        <dbReference type="ARBA" id="ARBA00022723"/>
    </source>
</evidence>
<keyword evidence="4 6" id="KW-0862">Zinc</keyword>
<keyword evidence="3 6" id="KW-0479">Metal-binding</keyword>
<comment type="similarity">
    <text evidence="2 6">Belongs to the zinc-containing alcohol dehydrogenase family.</text>
</comment>
<accession>A0A4R4Z7C2</accession>
<dbReference type="Pfam" id="PF00107">
    <property type="entry name" value="ADH_zinc_N"/>
    <property type="match status" value="1"/>
</dbReference>
<dbReference type="SUPFAM" id="SSF50129">
    <property type="entry name" value="GroES-like"/>
    <property type="match status" value="1"/>
</dbReference>
<evidence type="ECO:0000256" key="6">
    <source>
        <dbReference type="RuleBase" id="RU361277"/>
    </source>
</evidence>
<evidence type="ECO:0000256" key="1">
    <source>
        <dbReference type="ARBA" id="ARBA00001947"/>
    </source>
</evidence>
<reference evidence="8 9" key="1">
    <citation type="submission" date="2019-03" db="EMBL/GenBank/DDBJ databases">
        <title>Draft genome sequences of novel Actinobacteria.</title>
        <authorList>
            <person name="Sahin N."/>
            <person name="Ay H."/>
            <person name="Saygin H."/>
        </authorList>
    </citation>
    <scope>NUCLEOTIDE SEQUENCE [LARGE SCALE GENOMIC DNA]</scope>
    <source>
        <strain evidence="8 9">CH32</strain>
    </source>
</reference>
<proteinExistence type="inferred from homology"/>
<dbReference type="AlphaFoldDB" id="A0A4R4Z7C2"/>
<dbReference type="Proteomes" id="UP000295302">
    <property type="component" value="Unassembled WGS sequence"/>
</dbReference>
<dbReference type="PANTHER" id="PTHR43350">
    <property type="entry name" value="NAD-DEPENDENT ALCOHOL DEHYDROGENASE"/>
    <property type="match status" value="1"/>
</dbReference>
<dbReference type="InterPro" id="IPR013154">
    <property type="entry name" value="ADH-like_N"/>
</dbReference>
<dbReference type="InterPro" id="IPR011032">
    <property type="entry name" value="GroES-like_sf"/>
</dbReference>
<dbReference type="PROSITE" id="PS00059">
    <property type="entry name" value="ADH_ZINC"/>
    <property type="match status" value="1"/>
</dbReference>
<dbReference type="GO" id="GO:0008270">
    <property type="term" value="F:zinc ion binding"/>
    <property type="evidence" value="ECO:0007669"/>
    <property type="project" value="InterPro"/>
</dbReference>